<proteinExistence type="inferred from homology"/>
<dbReference type="PANTHER" id="PTHR10204">
    <property type="entry name" value="NAD P H OXIDOREDUCTASE-RELATED"/>
    <property type="match status" value="1"/>
</dbReference>
<dbReference type="AlphaFoldDB" id="A0AAU8CNF0"/>
<comment type="similarity">
    <text evidence="1">Belongs to the NAD(P)H dehydrogenase (quinone) family.</text>
</comment>
<dbReference type="GO" id="GO:0003955">
    <property type="term" value="F:NAD(P)H dehydrogenase (quinone) activity"/>
    <property type="evidence" value="ECO:0007669"/>
    <property type="project" value="TreeGrafter"/>
</dbReference>
<dbReference type="GO" id="GO:0005829">
    <property type="term" value="C:cytosol"/>
    <property type="evidence" value="ECO:0007669"/>
    <property type="project" value="TreeGrafter"/>
</dbReference>
<evidence type="ECO:0000256" key="1">
    <source>
        <dbReference type="ARBA" id="ARBA00006252"/>
    </source>
</evidence>
<evidence type="ECO:0000259" key="3">
    <source>
        <dbReference type="Pfam" id="PF02525"/>
    </source>
</evidence>
<dbReference type="InterPro" id="IPR003680">
    <property type="entry name" value="Flavodoxin_fold"/>
</dbReference>
<gene>
    <name evidence="4" type="ORF">ABVK50_21730</name>
</gene>
<dbReference type="EC" id="1.-.-.-" evidence="4"/>
<dbReference type="InterPro" id="IPR051545">
    <property type="entry name" value="NAD(P)H_dehydrogenase_qn"/>
</dbReference>
<sequence length="206" mass="22237">MHALIVVAHPVPTSLSHGVAAQVAQGVIQSSPGNSIEVADLAAEAFDPRFNAADIALYRREAAAPADVAAEQARIDRADALVLVYPVYWWSMPGLLKGWIDRVFANGWAYEEATDIKLTKKLHHLKVHLVAIGGANMRTYARHGYFGAMRTQIDHGIFDYCGAKVVASELLLTPETSDTSELLNAARGIGGRIFPPRREPGAARAA</sequence>
<dbReference type="Gene3D" id="3.40.50.360">
    <property type="match status" value="1"/>
</dbReference>
<evidence type="ECO:0000313" key="4">
    <source>
        <dbReference type="EMBL" id="XCG47855.1"/>
    </source>
</evidence>
<dbReference type="SUPFAM" id="SSF52218">
    <property type="entry name" value="Flavoproteins"/>
    <property type="match status" value="1"/>
</dbReference>
<dbReference type="PANTHER" id="PTHR10204:SF34">
    <property type="entry name" value="NAD(P)H DEHYDROGENASE [QUINONE] 1 ISOFORM 1"/>
    <property type="match status" value="1"/>
</dbReference>
<dbReference type="EMBL" id="CP159253">
    <property type="protein sequence ID" value="XCG47855.1"/>
    <property type="molecule type" value="Genomic_DNA"/>
</dbReference>
<organism evidence="4">
    <name type="scientific">Mesorhizobium sp. WSM2240</name>
    <dbReference type="NCBI Taxonomy" id="3228851"/>
    <lineage>
        <taxon>Bacteria</taxon>
        <taxon>Pseudomonadati</taxon>
        <taxon>Pseudomonadota</taxon>
        <taxon>Alphaproteobacteria</taxon>
        <taxon>Hyphomicrobiales</taxon>
        <taxon>Phyllobacteriaceae</taxon>
        <taxon>Mesorhizobium</taxon>
    </lineage>
</organism>
<dbReference type="InterPro" id="IPR029039">
    <property type="entry name" value="Flavoprotein-like_sf"/>
</dbReference>
<name>A0AAU8CNF0_9HYPH</name>
<reference evidence="4" key="1">
    <citation type="submission" date="2024-06" db="EMBL/GenBank/DDBJ databases">
        <title>Mesorhizobium karijinii sp. nov., a symbiont of the iconic Swainsona formosa from arid Australia.</title>
        <authorList>
            <person name="Hill Y.J."/>
            <person name="Watkin E.L.J."/>
            <person name="O'Hara G.W."/>
            <person name="Terpolilli J."/>
            <person name="Tye M.L."/>
            <person name="Kohlmeier M.G."/>
        </authorList>
    </citation>
    <scope>NUCLEOTIDE SEQUENCE</scope>
    <source>
        <strain evidence="4">WSM2240</strain>
    </source>
</reference>
<keyword evidence="2 4" id="KW-0560">Oxidoreductase</keyword>
<dbReference type="Pfam" id="PF02525">
    <property type="entry name" value="Flavodoxin_2"/>
    <property type="match status" value="1"/>
</dbReference>
<evidence type="ECO:0000256" key="2">
    <source>
        <dbReference type="ARBA" id="ARBA00023002"/>
    </source>
</evidence>
<protein>
    <submittedName>
        <fullName evidence="4">NAD(P)H-dependent oxidoreductase</fullName>
        <ecNumber evidence="4">1.-.-.-</ecNumber>
    </submittedName>
</protein>
<feature type="domain" description="Flavodoxin-like fold" evidence="3">
    <location>
        <begin position="1"/>
        <end position="171"/>
    </location>
</feature>
<dbReference type="RefSeq" id="WP_353644604.1">
    <property type="nucleotide sequence ID" value="NZ_CP159253.1"/>
</dbReference>
<accession>A0AAU8CNF0</accession>